<evidence type="ECO:0000256" key="7">
    <source>
        <dbReference type="ARBA" id="ARBA00022989"/>
    </source>
</evidence>
<dbReference type="Proteomes" id="UP000651271">
    <property type="component" value="Unassembled WGS sequence"/>
</dbReference>
<feature type="transmembrane region" description="Helical" evidence="13">
    <location>
        <begin position="16"/>
        <end position="34"/>
    </location>
</feature>
<evidence type="ECO:0000256" key="10">
    <source>
        <dbReference type="ARBA" id="ARBA00023209"/>
    </source>
</evidence>
<keyword evidence="6" id="KW-0677">Repeat</keyword>
<evidence type="ECO:0000256" key="13">
    <source>
        <dbReference type="SAM" id="Phobius"/>
    </source>
</evidence>
<gene>
    <name evidence="15" type="primary">cls</name>
    <name evidence="15" type="ORF">H8B04_12025</name>
</gene>
<dbReference type="NCBIfam" id="TIGR04265">
    <property type="entry name" value="bac_cardiolipin"/>
    <property type="match status" value="1"/>
</dbReference>
<comment type="subcellular location">
    <subcellularLocation>
        <location evidence="1">Cell membrane</location>
        <topology evidence="1">Multi-pass membrane protein</topology>
    </subcellularLocation>
</comment>
<protein>
    <recommendedName>
        <fullName evidence="12">Cardiolipin synthase</fullName>
        <ecNumber evidence="12">2.7.8.-</ecNumber>
    </recommendedName>
</protein>
<dbReference type="RefSeq" id="WP_190302512.1">
    <property type="nucleotide sequence ID" value="NZ_JACOIJ010000024.1"/>
</dbReference>
<keyword evidence="5 13" id="KW-0812">Transmembrane</keyword>
<proteinExistence type="predicted"/>
<keyword evidence="16" id="KW-1185">Reference proteome</keyword>
<evidence type="ECO:0000256" key="6">
    <source>
        <dbReference type="ARBA" id="ARBA00022737"/>
    </source>
</evidence>
<dbReference type="Pfam" id="PF13091">
    <property type="entry name" value="PLDc_2"/>
    <property type="match status" value="2"/>
</dbReference>
<sequence>MHLEQLKPFIDFVVNWYWVPLLILYVGIIGAILIENRNPTKTVAWILVIIFLPFVGVVLYYFFGQKFVKVKKIKRINRQQALRLEKKWKELDPIMESFIQDIHEDIGDLSKVFRLMKKERLSSPTLHNDVQLLINGEEKFKFLLEDLAKAKHSIHMEYYIFNLDGIGLQILNLLEQRAAEGIIVRLIVDSFGSPDLVKYMRKQKNSKIDFHAFLPVTFTSLANSNYRNHRKICVIDGRIGYVGGINISDKYINRSDVPNKVYWRDTSVRVKGLAINLLQVSFWNSWNQTDGKSFFLEDGYLHVIQEKANEKGNAGVGFVSSDPASVGPFNMEALLIAIGEASSKIQLCTPYYIPSEELERALIIAAASGVEVELMVPSTSDSYFVQHASFSFLKPLLERGVKVYLYNKGFLHAKTAVIDDKLAFVGTVNLDIRSFYINYEIAAVVSDQTIALKLSDQFEQDKKDAELLTIKAWMSRPRWKRAADSVCRLMAPLL</sequence>
<dbReference type="InterPro" id="IPR022924">
    <property type="entry name" value="Cardiolipin_synthase"/>
</dbReference>
<feature type="domain" description="PLD phosphodiesterase" evidence="14">
    <location>
        <begin position="224"/>
        <end position="251"/>
    </location>
</feature>
<dbReference type="InterPro" id="IPR027379">
    <property type="entry name" value="CLS_N"/>
</dbReference>
<dbReference type="InterPro" id="IPR025202">
    <property type="entry name" value="PLD-like_dom"/>
</dbReference>
<feature type="domain" description="PLD phosphodiesterase" evidence="14">
    <location>
        <begin position="407"/>
        <end position="434"/>
    </location>
</feature>
<comment type="caution">
    <text evidence="15">The sequence shown here is derived from an EMBL/GenBank/DDBJ whole genome shotgun (WGS) entry which is preliminary data.</text>
</comment>
<keyword evidence="8" id="KW-0443">Lipid metabolism</keyword>
<dbReference type="PANTHER" id="PTHR21248:SF22">
    <property type="entry name" value="PHOSPHOLIPASE D"/>
    <property type="match status" value="1"/>
</dbReference>
<evidence type="ECO:0000256" key="11">
    <source>
        <dbReference type="ARBA" id="ARBA00023264"/>
    </source>
</evidence>
<dbReference type="InterPro" id="IPR001736">
    <property type="entry name" value="PLipase_D/transphosphatidylase"/>
</dbReference>
<evidence type="ECO:0000256" key="9">
    <source>
        <dbReference type="ARBA" id="ARBA00023136"/>
    </source>
</evidence>
<keyword evidence="2" id="KW-1003">Cell membrane</keyword>
<dbReference type="Pfam" id="PF13396">
    <property type="entry name" value="PLDc_N"/>
    <property type="match status" value="1"/>
</dbReference>
<evidence type="ECO:0000256" key="12">
    <source>
        <dbReference type="NCBIfam" id="TIGR04265"/>
    </source>
</evidence>
<dbReference type="EC" id="2.7.8.-" evidence="12"/>
<evidence type="ECO:0000256" key="3">
    <source>
        <dbReference type="ARBA" id="ARBA00022516"/>
    </source>
</evidence>
<keyword evidence="9 13" id="KW-0472">Membrane</keyword>
<dbReference type="SUPFAM" id="SSF56024">
    <property type="entry name" value="Phospholipase D/nuclease"/>
    <property type="match status" value="2"/>
</dbReference>
<keyword evidence="3" id="KW-0444">Lipid biosynthesis</keyword>
<evidence type="ECO:0000256" key="4">
    <source>
        <dbReference type="ARBA" id="ARBA00022679"/>
    </source>
</evidence>
<dbReference type="Gene3D" id="3.30.870.10">
    <property type="entry name" value="Endonuclease Chain A"/>
    <property type="match status" value="2"/>
</dbReference>
<evidence type="ECO:0000313" key="16">
    <source>
        <dbReference type="Proteomes" id="UP000651271"/>
    </source>
</evidence>
<evidence type="ECO:0000259" key="14">
    <source>
        <dbReference type="PROSITE" id="PS50035"/>
    </source>
</evidence>
<accession>A0ABR7YG42</accession>
<reference evidence="15 16" key="1">
    <citation type="submission" date="2020-08" db="EMBL/GenBank/DDBJ databases">
        <title>Sphingobacterium sp. DN04309 isolated from aquaculture water.</title>
        <authorList>
            <person name="Zhang M."/>
        </authorList>
    </citation>
    <scope>NUCLEOTIDE SEQUENCE [LARGE SCALE GENOMIC DNA]</scope>
    <source>
        <strain evidence="15 16">DN04309</strain>
    </source>
</reference>
<name>A0ABR7YG42_9SPHI</name>
<keyword evidence="7 13" id="KW-1133">Transmembrane helix</keyword>
<keyword evidence="11" id="KW-1208">Phospholipid metabolism</keyword>
<evidence type="ECO:0000256" key="5">
    <source>
        <dbReference type="ARBA" id="ARBA00022692"/>
    </source>
</evidence>
<dbReference type="EMBL" id="JACOIJ010000024">
    <property type="protein sequence ID" value="MBD1430285.1"/>
    <property type="molecule type" value="Genomic_DNA"/>
</dbReference>
<dbReference type="PROSITE" id="PS50035">
    <property type="entry name" value="PLD"/>
    <property type="match status" value="2"/>
</dbReference>
<keyword evidence="4" id="KW-0808">Transferase</keyword>
<dbReference type="PANTHER" id="PTHR21248">
    <property type="entry name" value="CARDIOLIPIN SYNTHASE"/>
    <property type="match status" value="1"/>
</dbReference>
<evidence type="ECO:0000256" key="1">
    <source>
        <dbReference type="ARBA" id="ARBA00004651"/>
    </source>
</evidence>
<feature type="transmembrane region" description="Helical" evidence="13">
    <location>
        <begin position="43"/>
        <end position="63"/>
    </location>
</feature>
<dbReference type="CDD" id="cd09110">
    <property type="entry name" value="PLDc_CLS_1"/>
    <property type="match status" value="1"/>
</dbReference>
<dbReference type="CDD" id="cd09112">
    <property type="entry name" value="PLDc_CLS_2"/>
    <property type="match status" value="1"/>
</dbReference>
<evidence type="ECO:0000256" key="2">
    <source>
        <dbReference type="ARBA" id="ARBA00022475"/>
    </source>
</evidence>
<evidence type="ECO:0000313" key="15">
    <source>
        <dbReference type="EMBL" id="MBD1430285.1"/>
    </source>
</evidence>
<evidence type="ECO:0000256" key="8">
    <source>
        <dbReference type="ARBA" id="ARBA00023098"/>
    </source>
</evidence>
<dbReference type="SMART" id="SM00155">
    <property type="entry name" value="PLDc"/>
    <property type="match status" value="2"/>
</dbReference>
<keyword evidence="10" id="KW-0594">Phospholipid biosynthesis</keyword>
<organism evidence="15 16">
    <name type="scientific">Sphingobacterium litopenaei</name>
    <dbReference type="NCBI Taxonomy" id="2763500"/>
    <lineage>
        <taxon>Bacteria</taxon>
        <taxon>Pseudomonadati</taxon>
        <taxon>Bacteroidota</taxon>
        <taxon>Sphingobacteriia</taxon>
        <taxon>Sphingobacteriales</taxon>
        <taxon>Sphingobacteriaceae</taxon>
        <taxon>Sphingobacterium</taxon>
    </lineage>
</organism>